<evidence type="ECO:0000313" key="8">
    <source>
        <dbReference type="Proteomes" id="UP000290189"/>
    </source>
</evidence>
<keyword evidence="6" id="KW-0496">Mitochondrion</keyword>
<dbReference type="InterPro" id="IPR011992">
    <property type="entry name" value="EF-hand-dom_pair"/>
</dbReference>
<proteinExistence type="predicted"/>
<keyword evidence="1" id="KW-0479">Metal-binding</keyword>
<dbReference type="Proteomes" id="UP000039324">
    <property type="component" value="Unassembled WGS sequence"/>
</dbReference>
<keyword evidence="7" id="KW-1185">Reference proteome</keyword>
<reference evidence="5 7" key="1">
    <citation type="submission" date="2015-02" db="EMBL/GenBank/DDBJ databases">
        <authorList>
            <person name="Chooi Y.-H."/>
        </authorList>
    </citation>
    <scope>NUCLEOTIDE SEQUENCE [LARGE SCALE GENOMIC DNA]</scope>
    <source>
        <strain evidence="5">E3</strain>
    </source>
</reference>
<evidence type="ECO:0000313" key="7">
    <source>
        <dbReference type="Proteomes" id="UP000039324"/>
    </source>
</evidence>
<dbReference type="GO" id="GO:0005509">
    <property type="term" value="F:calcium ion binding"/>
    <property type="evidence" value="ECO:0007669"/>
    <property type="project" value="InterPro"/>
</dbReference>
<dbReference type="PROSITE" id="PS50222">
    <property type="entry name" value="EF_HAND_2"/>
    <property type="match status" value="4"/>
</dbReference>
<dbReference type="PROSITE" id="PS00018">
    <property type="entry name" value="EF_HAND_1"/>
    <property type="match status" value="3"/>
</dbReference>
<gene>
    <name evidence="5" type="ORF">PBRA_004133</name>
    <name evidence="6" type="ORF">PLBR_LOCUS7499</name>
</gene>
<keyword evidence="2" id="KW-0677">Repeat</keyword>
<dbReference type="FunFam" id="1.10.238.10:FF:000001">
    <property type="entry name" value="Calmodulin 1"/>
    <property type="match status" value="1"/>
</dbReference>
<name>A0A0G4IJZ1_PLABS</name>
<accession>A0A0G4IJZ1</accession>
<dbReference type="EMBL" id="OVEO01000014">
    <property type="protein sequence ID" value="SPR00284.1"/>
    <property type="molecule type" value="Genomic_DNA"/>
</dbReference>
<dbReference type="EMBL" id="CDSF01000024">
    <property type="protein sequence ID" value="CEO95407.1"/>
    <property type="molecule type" value="Genomic_DNA"/>
</dbReference>
<dbReference type="InterPro" id="IPR002048">
    <property type="entry name" value="EF_hand_dom"/>
</dbReference>
<dbReference type="Gene3D" id="1.10.238.10">
    <property type="entry name" value="EF-hand"/>
    <property type="match status" value="1"/>
</dbReference>
<evidence type="ECO:0000259" key="4">
    <source>
        <dbReference type="PROSITE" id="PS50222"/>
    </source>
</evidence>
<feature type="domain" description="EF-hand" evidence="4">
    <location>
        <begin position="139"/>
        <end position="174"/>
    </location>
</feature>
<feature type="domain" description="EF-hand" evidence="4">
    <location>
        <begin position="60"/>
        <end position="95"/>
    </location>
</feature>
<reference evidence="6 8" key="2">
    <citation type="submission" date="2018-03" db="EMBL/GenBank/DDBJ databases">
        <authorList>
            <person name="Fogelqvist J."/>
        </authorList>
    </citation>
    <scope>NUCLEOTIDE SEQUENCE [LARGE SCALE GENOMIC DNA]</scope>
</reference>
<evidence type="ECO:0000313" key="5">
    <source>
        <dbReference type="EMBL" id="CEO95407.1"/>
    </source>
</evidence>
<dbReference type="Pfam" id="PF13499">
    <property type="entry name" value="EF-hand_7"/>
    <property type="match status" value="2"/>
</dbReference>
<dbReference type="OMA" id="DTNFDRD"/>
<feature type="domain" description="EF-hand" evidence="4">
    <location>
        <begin position="98"/>
        <end position="133"/>
    </location>
</feature>
<keyword evidence="3" id="KW-0106">Calcium</keyword>
<feature type="domain" description="EF-hand" evidence="4">
    <location>
        <begin position="28"/>
        <end position="56"/>
    </location>
</feature>
<evidence type="ECO:0000256" key="3">
    <source>
        <dbReference type="ARBA" id="ARBA00022837"/>
    </source>
</evidence>
<dbReference type="SMART" id="SM00054">
    <property type="entry name" value="EFh"/>
    <property type="match status" value="4"/>
</dbReference>
<evidence type="ECO:0000313" key="6">
    <source>
        <dbReference type="EMBL" id="SPR00284.1"/>
    </source>
</evidence>
<evidence type="ECO:0000256" key="1">
    <source>
        <dbReference type="ARBA" id="ARBA00022723"/>
    </source>
</evidence>
<evidence type="ECO:0000256" key="2">
    <source>
        <dbReference type="ARBA" id="ARBA00022737"/>
    </source>
</evidence>
<dbReference type="AlphaFoldDB" id="A0A0G4IJZ1"/>
<dbReference type="SUPFAM" id="SSF47473">
    <property type="entry name" value="EF-hand"/>
    <property type="match status" value="1"/>
</dbReference>
<organism evidence="5 7">
    <name type="scientific">Plasmodiophora brassicae</name>
    <name type="common">Clubroot disease agent</name>
    <dbReference type="NCBI Taxonomy" id="37360"/>
    <lineage>
        <taxon>Eukaryota</taxon>
        <taxon>Sar</taxon>
        <taxon>Rhizaria</taxon>
        <taxon>Endomyxa</taxon>
        <taxon>Phytomyxea</taxon>
        <taxon>Plasmodiophorida</taxon>
        <taxon>Plasmodiophoridae</taxon>
        <taxon>Plasmodiophora</taxon>
    </lineage>
</organism>
<dbReference type="OrthoDB" id="191686at2759"/>
<dbReference type="Proteomes" id="UP000290189">
    <property type="component" value="Unassembled WGS sequence"/>
</dbReference>
<dbReference type="InterPro" id="IPR018247">
    <property type="entry name" value="EF_Hand_1_Ca_BS"/>
</dbReference>
<sequence>MGNVASAPMSPSKAQQMAALANGTFDEEEIRRLHKRFKKIDTDKSGGVSLDEFLAVPYLMHNPLVKRVMEIFDADKNGQVDFKEFIDALSIFTSSGDQDASRLAFVFRIYDVNNDGYISNGDLFAVLKIMVGDNLTEVQLQQLVDRTIATGDTDCDGKLSFEEFSKMVAESNIESKLTLEI</sequence>
<protein>
    <recommendedName>
        <fullName evidence="4">EF-hand domain-containing protein</fullName>
    </recommendedName>
</protein>
<dbReference type="PANTHER" id="PTHR45942">
    <property type="entry name" value="PROTEIN PHOSPATASE 3 REGULATORY SUBUNIT B ALPHA ISOFORM TYPE 1"/>
    <property type="match status" value="1"/>
</dbReference>
<geneLocation type="mitochondrion" evidence="6"/>